<evidence type="ECO:0000313" key="4">
    <source>
        <dbReference type="Proteomes" id="UP000499080"/>
    </source>
</evidence>
<protein>
    <recommendedName>
        <fullName evidence="1">ATP-dependent DNA helicase</fullName>
        <ecNumber evidence="1">5.6.2.3</ecNumber>
    </recommendedName>
</protein>
<keyword evidence="1" id="KW-0347">Helicase</keyword>
<dbReference type="InterPro" id="IPR010285">
    <property type="entry name" value="DNA_helicase_pif1-like_DEAD"/>
</dbReference>
<feature type="domain" description="DNA helicase Pif1-like DEAD-box helicase" evidence="2">
    <location>
        <begin position="1"/>
        <end position="70"/>
    </location>
</feature>
<dbReference type="GO" id="GO:0005524">
    <property type="term" value="F:ATP binding"/>
    <property type="evidence" value="ECO:0007669"/>
    <property type="project" value="UniProtKB-KW"/>
</dbReference>
<dbReference type="PANTHER" id="PTHR10492">
    <property type="match status" value="1"/>
</dbReference>
<dbReference type="EC" id="5.6.2.3" evidence="1"/>
<keyword evidence="4" id="KW-1185">Reference proteome</keyword>
<dbReference type="AlphaFoldDB" id="A0A4Y2TKE6"/>
<dbReference type="GO" id="GO:0006281">
    <property type="term" value="P:DNA repair"/>
    <property type="evidence" value="ECO:0007669"/>
    <property type="project" value="UniProtKB-KW"/>
</dbReference>
<dbReference type="GO" id="GO:0006310">
    <property type="term" value="P:DNA recombination"/>
    <property type="evidence" value="ECO:0007669"/>
    <property type="project" value="UniProtKB-KW"/>
</dbReference>
<feature type="non-terminal residue" evidence="3">
    <location>
        <position position="1"/>
    </location>
</feature>
<dbReference type="Pfam" id="PF05970">
    <property type="entry name" value="PIF1"/>
    <property type="match status" value="1"/>
</dbReference>
<keyword evidence="1" id="KW-0233">DNA recombination</keyword>
<dbReference type="GO" id="GO:0016887">
    <property type="term" value="F:ATP hydrolysis activity"/>
    <property type="evidence" value="ECO:0007669"/>
    <property type="project" value="RHEA"/>
</dbReference>
<evidence type="ECO:0000313" key="3">
    <source>
        <dbReference type="EMBL" id="GBO01123.1"/>
    </source>
</evidence>
<organism evidence="3 4">
    <name type="scientific">Araneus ventricosus</name>
    <name type="common">Orbweaver spider</name>
    <name type="synonym">Epeira ventricosa</name>
    <dbReference type="NCBI Taxonomy" id="182803"/>
    <lineage>
        <taxon>Eukaryota</taxon>
        <taxon>Metazoa</taxon>
        <taxon>Ecdysozoa</taxon>
        <taxon>Arthropoda</taxon>
        <taxon>Chelicerata</taxon>
        <taxon>Arachnida</taxon>
        <taxon>Araneae</taxon>
        <taxon>Araneomorphae</taxon>
        <taxon>Entelegynae</taxon>
        <taxon>Araneoidea</taxon>
        <taxon>Araneidae</taxon>
        <taxon>Araneus</taxon>
    </lineage>
</organism>
<evidence type="ECO:0000259" key="2">
    <source>
        <dbReference type="Pfam" id="PF05970"/>
    </source>
</evidence>
<keyword evidence="1" id="KW-0234">DNA repair</keyword>
<keyword evidence="1" id="KW-0378">Hydrolase</keyword>
<reference evidence="3 4" key="1">
    <citation type="journal article" date="2019" name="Sci. Rep.">
        <title>Orb-weaving spider Araneus ventricosus genome elucidates the spidroin gene catalogue.</title>
        <authorList>
            <person name="Kono N."/>
            <person name="Nakamura H."/>
            <person name="Ohtoshi R."/>
            <person name="Moran D.A.P."/>
            <person name="Shinohara A."/>
            <person name="Yoshida Y."/>
            <person name="Fujiwara M."/>
            <person name="Mori M."/>
            <person name="Tomita M."/>
            <person name="Arakawa K."/>
        </authorList>
    </citation>
    <scope>NUCLEOTIDE SEQUENCE [LARGE SCALE GENOMIC DNA]</scope>
</reference>
<proteinExistence type="inferred from homology"/>
<dbReference type="GO" id="GO:0000723">
    <property type="term" value="P:telomere maintenance"/>
    <property type="evidence" value="ECO:0007669"/>
    <property type="project" value="InterPro"/>
</dbReference>
<dbReference type="OrthoDB" id="6435739at2759"/>
<name>A0A4Y2TKE6_ARAVE</name>
<comment type="similarity">
    <text evidence="1">Belongs to the helicase family.</text>
</comment>
<dbReference type="Proteomes" id="UP000499080">
    <property type="component" value="Unassembled WGS sequence"/>
</dbReference>
<comment type="catalytic activity">
    <reaction evidence="1">
        <text>ATP + H2O = ADP + phosphate + H(+)</text>
        <dbReference type="Rhea" id="RHEA:13065"/>
        <dbReference type="ChEBI" id="CHEBI:15377"/>
        <dbReference type="ChEBI" id="CHEBI:15378"/>
        <dbReference type="ChEBI" id="CHEBI:30616"/>
        <dbReference type="ChEBI" id="CHEBI:43474"/>
        <dbReference type="ChEBI" id="CHEBI:456216"/>
        <dbReference type="EC" id="5.6.2.3"/>
    </reaction>
</comment>
<dbReference type="EMBL" id="BGPR01029380">
    <property type="protein sequence ID" value="GBO01123.1"/>
    <property type="molecule type" value="Genomic_DNA"/>
</dbReference>
<keyword evidence="1" id="KW-0547">Nucleotide-binding</keyword>
<evidence type="ECO:0000256" key="1">
    <source>
        <dbReference type="RuleBase" id="RU363044"/>
    </source>
</evidence>
<comment type="cofactor">
    <cofactor evidence="1">
        <name>Mg(2+)</name>
        <dbReference type="ChEBI" id="CHEBI:18420"/>
    </cofactor>
</comment>
<gene>
    <name evidence="3" type="primary">SLC5A12_0</name>
    <name evidence="3" type="ORF">AVEN_275285-2_1</name>
</gene>
<comment type="caution">
    <text evidence="3">The sequence shown here is derived from an EMBL/GenBank/DDBJ whole genome shotgun (WGS) entry which is preliminary data.</text>
</comment>
<dbReference type="PANTHER" id="PTHR10492:SF57">
    <property type="entry name" value="ATP-DEPENDENT DNA HELICASE"/>
    <property type="match status" value="1"/>
</dbReference>
<accession>A0A4Y2TKE6</accession>
<dbReference type="GO" id="GO:0043139">
    <property type="term" value="F:5'-3' DNA helicase activity"/>
    <property type="evidence" value="ECO:0007669"/>
    <property type="project" value="UniProtKB-EC"/>
</dbReference>
<keyword evidence="1" id="KW-0067">ATP-binding</keyword>
<keyword evidence="1" id="KW-0227">DNA damage</keyword>
<sequence>IATTLLDGGRTAHSALQLPLNLAQTENPICNISKRSVNAAVLRTCKLMVWDECTMPNQKSFEASGRTVCEL</sequence>